<name>A0ABS8PH97_9PSEU</name>
<evidence type="ECO:0000256" key="3">
    <source>
        <dbReference type="SAM" id="SignalP"/>
    </source>
</evidence>
<keyword evidence="6" id="KW-1185">Reference proteome</keyword>
<dbReference type="InterPro" id="IPR006311">
    <property type="entry name" value="TAT_signal"/>
</dbReference>
<dbReference type="Pfam" id="PF20434">
    <property type="entry name" value="BD-FAE"/>
    <property type="match status" value="1"/>
</dbReference>
<keyword evidence="3" id="KW-0732">Signal</keyword>
<feature type="region of interest" description="Disordered" evidence="2">
    <location>
        <begin position="28"/>
        <end position="66"/>
    </location>
</feature>
<dbReference type="InterPro" id="IPR029058">
    <property type="entry name" value="AB_hydrolase_fold"/>
</dbReference>
<protein>
    <submittedName>
        <fullName evidence="5">Alpha/beta hydrolase</fullName>
    </submittedName>
</protein>
<feature type="chain" id="PRO_5045286353" evidence="3">
    <location>
        <begin position="32"/>
        <end position="305"/>
    </location>
</feature>
<dbReference type="Proteomes" id="UP001199469">
    <property type="component" value="Unassembled WGS sequence"/>
</dbReference>
<comment type="caution">
    <text evidence="5">The sequence shown here is derived from an EMBL/GenBank/DDBJ whole genome shotgun (WGS) entry which is preliminary data.</text>
</comment>
<dbReference type="GO" id="GO:0016787">
    <property type="term" value="F:hydrolase activity"/>
    <property type="evidence" value="ECO:0007669"/>
    <property type="project" value="UniProtKB-KW"/>
</dbReference>
<dbReference type="EMBL" id="JAJNDB010000005">
    <property type="protein sequence ID" value="MCD2196359.1"/>
    <property type="molecule type" value="Genomic_DNA"/>
</dbReference>
<evidence type="ECO:0000256" key="1">
    <source>
        <dbReference type="ARBA" id="ARBA00022801"/>
    </source>
</evidence>
<feature type="compositionally biased region" description="Low complexity" evidence="2">
    <location>
        <begin position="28"/>
        <end position="38"/>
    </location>
</feature>
<evidence type="ECO:0000313" key="6">
    <source>
        <dbReference type="Proteomes" id="UP001199469"/>
    </source>
</evidence>
<feature type="domain" description="BD-FAE-like" evidence="4">
    <location>
        <begin position="56"/>
        <end position="260"/>
    </location>
</feature>
<dbReference type="PANTHER" id="PTHR48081">
    <property type="entry name" value="AB HYDROLASE SUPERFAMILY PROTEIN C4A8.06C"/>
    <property type="match status" value="1"/>
</dbReference>
<dbReference type="Gene3D" id="3.40.50.1820">
    <property type="entry name" value="alpha/beta hydrolase"/>
    <property type="match status" value="1"/>
</dbReference>
<dbReference type="PANTHER" id="PTHR48081:SF13">
    <property type="entry name" value="ALPHA_BETA HYDROLASE"/>
    <property type="match status" value="1"/>
</dbReference>
<reference evidence="5 6" key="1">
    <citation type="submission" date="2021-11" db="EMBL/GenBank/DDBJ databases">
        <title>Draft genome sequence of Actinomycetospora sp. SF1 isolated from the rhizosphere soil.</title>
        <authorList>
            <person name="Duangmal K."/>
            <person name="Chantavorakit T."/>
        </authorList>
    </citation>
    <scope>NUCLEOTIDE SEQUENCE [LARGE SCALE GENOMIC DNA]</scope>
    <source>
        <strain evidence="5 6">TBRC 5722</strain>
    </source>
</reference>
<evidence type="ECO:0000256" key="2">
    <source>
        <dbReference type="SAM" id="MobiDB-lite"/>
    </source>
</evidence>
<dbReference type="InterPro" id="IPR050300">
    <property type="entry name" value="GDXG_lipolytic_enzyme"/>
</dbReference>
<dbReference type="InterPro" id="IPR049492">
    <property type="entry name" value="BD-FAE-like_dom"/>
</dbReference>
<dbReference type="PROSITE" id="PS51318">
    <property type="entry name" value="TAT"/>
    <property type="match status" value="1"/>
</dbReference>
<keyword evidence="1 5" id="KW-0378">Hydrolase</keyword>
<proteinExistence type="predicted"/>
<evidence type="ECO:0000259" key="4">
    <source>
        <dbReference type="Pfam" id="PF20434"/>
    </source>
</evidence>
<accession>A0ABS8PH97</accession>
<sequence length="305" mass="30669">MDLAVMTRRSMLTTLTAAAGLLAACSGPGGATPAARPGTPEPRRLTFGPDPSQFADLHLPPERSSGGGGPLPVVVVLHGGYWRAQYGLELGTPLAVDLTNAGVAALNVEYRRIGAGGGFPTTLDDVATAVDLLAGAASDEARQAGRALDLDRVVLLGHSAGGQLAAWAGSRSRLPVGAPGAGPRVSARGVVAQAGVLDLVAGAEQGLGGGAVVDLLGGPPTCSAGRYAIASPAALVPAPCPVVAVHGTADVTVPPDQSRRYVDAALAAHGQARLRMLDGADHFRLIDPADPAWAAVRDEVLALLR</sequence>
<gene>
    <name evidence="5" type="ORF">LQ327_23575</name>
</gene>
<organism evidence="5 6">
    <name type="scientific">Actinomycetospora endophytica</name>
    <dbReference type="NCBI Taxonomy" id="2291215"/>
    <lineage>
        <taxon>Bacteria</taxon>
        <taxon>Bacillati</taxon>
        <taxon>Actinomycetota</taxon>
        <taxon>Actinomycetes</taxon>
        <taxon>Pseudonocardiales</taxon>
        <taxon>Pseudonocardiaceae</taxon>
        <taxon>Actinomycetospora</taxon>
    </lineage>
</organism>
<dbReference type="RefSeq" id="WP_230738205.1">
    <property type="nucleotide sequence ID" value="NZ_JAJNDB010000005.1"/>
</dbReference>
<feature type="signal peptide" evidence="3">
    <location>
        <begin position="1"/>
        <end position="31"/>
    </location>
</feature>
<evidence type="ECO:0000313" key="5">
    <source>
        <dbReference type="EMBL" id="MCD2196359.1"/>
    </source>
</evidence>
<dbReference type="SUPFAM" id="SSF53474">
    <property type="entry name" value="alpha/beta-Hydrolases"/>
    <property type="match status" value="1"/>
</dbReference>